<reference evidence="2 3" key="1">
    <citation type="submission" date="2019-07" db="EMBL/GenBank/DDBJ databases">
        <title>De Novo Assembly of kiwifruit Actinidia rufa.</title>
        <authorList>
            <person name="Sugita-Konishi S."/>
            <person name="Sato K."/>
            <person name="Mori E."/>
            <person name="Abe Y."/>
            <person name="Kisaki G."/>
            <person name="Hamano K."/>
            <person name="Suezawa K."/>
            <person name="Otani M."/>
            <person name="Fukuda T."/>
            <person name="Manabe T."/>
            <person name="Gomi K."/>
            <person name="Tabuchi M."/>
            <person name="Akimitsu K."/>
            <person name="Kataoka I."/>
        </authorList>
    </citation>
    <scope>NUCLEOTIDE SEQUENCE [LARGE SCALE GENOMIC DNA]</scope>
    <source>
        <strain evidence="3">cv. Fuchu</strain>
    </source>
</reference>
<dbReference type="EMBL" id="BJWL01000007">
    <property type="protein sequence ID" value="GFY91218.1"/>
    <property type="molecule type" value="Genomic_DNA"/>
</dbReference>
<accession>A0A7J0EXS4</accession>
<feature type="region of interest" description="Disordered" evidence="1">
    <location>
        <begin position="1"/>
        <end position="35"/>
    </location>
</feature>
<organism evidence="2 3">
    <name type="scientific">Actinidia rufa</name>
    <dbReference type="NCBI Taxonomy" id="165716"/>
    <lineage>
        <taxon>Eukaryota</taxon>
        <taxon>Viridiplantae</taxon>
        <taxon>Streptophyta</taxon>
        <taxon>Embryophyta</taxon>
        <taxon>Tracheophyta</taxon>
        <taxon>Spermatophyta</taxon>
        <taxon>Magnoliopsida</taxon>
        <taxon>eudicotyledons</taxon>
        <taxon>Gunneridae</taxon>
        <taxon>Pentapetalae</taxon>
        <taxon>asterids</taxon>
        <taxon>Ericales</taxon>
        <taxon>Actinidiaceae</taxon>
        <taxon>Actinidia</taxon>
    </lineage>
</organism>
<proteinExistence type="predicted"/>
<keyword evidence="3" id="KW-1185">Reference proteome</keyword>
<protein>
    <submittedName>
        <fullName evidence="2">Uncharacterized protein</fullName>
    </submittedName>
</protein>
<name>A0A7J0EXS4_9ERIC</name>
<evidence type="ECO:0000313" key="3">
    <source>
        <dbReference type="Proteomes" id="UP000585474"/>
    </source>
</evidence>
<dbReference type="Proteomes" id="UP000585474">
    <property type="component" value="Unassembled WGS sequence"/>
</dbReference>
<evidence type="ECO:0000256" key="1">
    <source>
        <dbReference type="SAM" id="MobiDB-lite"/>
    </source>
</evidence>
<gene>
    <name evidence="2" type="ORF">Acr_07g0014140</name>
</gene>
<feature type="compositionally biased region" description="Polar residues" evidence="1">
    <location>
        <begin position="1"/>
        <end position="10"/>
    </location>
</feature>
<sequence length="170" mass="19500">MSNTKTSGLGRQSKSKGSSSQKSKGKEKKSTNLDYDHTRFTEKVEEKLYNRAESILTLCQEFMANIKHRPVTDKVENPEFEFSDVGMPDLSTISHELLLEGDEWDGEVQCSKMRLKDRSSRRRGDFEAIASEELSIGMDELKEAITSYRTEFDTRMTTLEEQSSRHTTML</sequence>
<comment type="caution">
    <text evidence="2">The sequence shown here is derived from an EMBL/GenBank/DDBJ whole genome shotgun (WGS) entry which is preliminary data.</text>
</comment>
<evidence type="ECO:0000313" key="2">
    <source>
        <dbReference type="EMBL" id="GFY91218.1"/>
    </source>
</evidence>
<dbReference type="AlphaFoldDB" id="A0A7J0EXS4"/>